<name>A0AA86SRP4_9FABA</name>
<feature type="transmembrane region" description="Helical" evidence="1">
    <location>
        <begin position="95"/>
        <end position="116"/>
    </location>
</feature>
<keyword evidence="3" id="KW-1185">Reference proteome</keyword>
<keyword evidence="1" id="KW-0812">Transmembrane</keyword>
<dbReference type="Gramene" id="rna-AYBTSS11_LOCUS23337">
    <property type="protein sequence ID" value="CAJ1971336.1"/>
    <property type="gene ID" value="gene-AYBTSS11_LOCUS23337"/>
</dbReference>
<evidence type="ECO:0000313" key="2">
    <source>
        <dbReference type="EMBL" id="CAJ1971336.1"/>
    </source>
</evidence>
<dbReference type="Proteomes" id="UP001189624">
    <property type="component" value="Chromosome 8"/>
</dbReference>
<protein>
    <recommendedName>
        <fullName evidence="4">Transmembrane protein</fullName>
    </recommendedName>
</protein>
<evidence type="ECO:0000256" key="1">
    <source>
        <dbReference type="SAM" id="Phobius"/>
    </source>
</evidence>
<sequence>MEEKRKSKLWLKKVSWPFRWKRQNLQTTIVDTVVYKILSVAEVVVLVSTLCFFYLCSSPFFICMMFNAFVAFSSRIFHRKKMLRNLRSQRRTRHGVFLCVVVSGLLLLVCVSVSLLHRRATVPHPLHDVDFDSLLSDSVHDDFIAGQENIDTIDALDVVEEEPEDTIDADADDEESFDQDPDALGLTGIAKVLLGTSLTNPVSNSLVNNVFNFLMLFF</sequence>
<gene>
    <name evidence="2" type="ORF">AYBTSS11_LOCUS23337</name>
</gene>
<evidence type="ECO:0000313" key="3">
    <source>
        <dbReference type="Proteomes" id="UP001189624"/>
    </source>
</evidence>
<keyword evidence="1" id="KW-0472">Membrane</keyword>
<keyword evidence="1" id="KW-1133">Transmembrane helix</keyword>
<dbReference type="EMBL" id="OY731405">
    <property type="protein sequence ID" value="CAJ1971336.1"/>
    <property type="molecule type" value="Genomic_DNA"/>
</dbReference>
<evidence type="ECO:0008006" key="4">
    <source>
        <dbReference type="Google" id="ProtNLM"/>
    </source>
</evidence>
<proteinExistence type="predicted"/>
<reference evidence="2" key="1">
    <citation type="submission" date="2023-10" db="EMBL/GenBank/DDBJ databases">
        <authorList>
            <person name="Domelevo Entfellner J.-B."/>
        </authorList>
    </citation>
    <scope>NUCLEOTIDE SEQUENCE</scope>
</reference>
<feature type="transmembrane region" description="Helical" evidence="1">
    <location>
        <begin position="52"/>
        <end position="74"/>
    </location>
</feature>
<dbReference type="AlphaFoldDB" id="A0AA86SRP4"/>
<dbReference type="PANTHER" id="PTHR33726">
    <property type="entry name" value="TRANSMEMBRANE PROTEIN"/>
    <property type="match status" value="1"/>
</dbReference>
<dbReference type="PANTHER" id="PTHR33726:SF8">
    <property type="entry name" value="TRANSMEMBRANE PROTEIN"/>
    <property type="match status" value="1"/>
</dbReference>
<accession>A0AA86SRP4</accession>
<organism evidence="2 3">
    <name type="scientific">Sphenostylis stenocarpa</name>
    <dbReference type="NCBI Taxonomy" id="92480"/>
    <lineage>
        <taxon>Eukaryota</taxon>
        <taxon>Viridiplantae</taxon>
        <taxon>Streptophyta</taxon>
        <taxon>Embryophyta</taxon>
        <taxon>Tracheophyta</taxon>
        <taxon>Spermatophyta</taxon>
        <taxon>Magnoliopsida</taxon>
        <taxon>eudicotyledons</taxon>
        <taxon>Gunneridae</taxon>
        <taxon>Pentapetalae</taxon>
        <taxon>rosids</taxon>
        <taxon>fabids</taxon>
        <taxon>Fabales</taxon>
        <taxon>Fabaceae</taxon>
        <taxon>Papilionoideae</taxon>
        <taxon>50 kb inversion clade</taxon>
        <taxon>NPAAA clade</taxon>
        <taxon>indigoferoid/millettioid clade</taxon>
        <taxon>Phaseoleae</taxon>
        <taxon>Sphenostylis</taxon>
    </lineage>
</organism>